<accession>A0ABV0SRT3</accession>
<comment type="caution">
    <text evidence="1">The sequence shown here is derived from an EMBL/GenBank/DDBJ whole genome shotgun (WGS) entry which is preliminary data.</text>
</comment>
<name>A0ABV0SRT3_9TELE</name>
<organism evidence="1 2">
    <name type="scientific">Ilyodon furcidens</name>
    <name type="common">goldbreast splitfin</name>
    <dbReference type="NCBI Taxonomy" id="33524"/>
    <lineage>
        <taxon>Eukaryota</taxon>
        <taxon>Metazoa</taxon>
        <taxon>Chordata</taxon>
        <taxon>Craniata</taxon>
        <taxon>Vertebrata</taxon>
        <taxon>Euteleostomi</taxon>
        <taxon>Actinopterygii</taxon>
        <taxon>Neopterygii</taxon>
        <taxon>Teleostei</taxon>
        <taxon>Neoteleostei</taxon>
        <taxon>Acanthomorphata</taxon>
        <taxon>Ovalentaria</taxon>
        <taxon>Atherinomorphae</taxon>
        <taxon>Cyprinodontiformes</taxon>
        <taxon>Goodeidae</taxon>
        <taxon>Ilyodon</taxon>
    </lineage>
</organism>
<dbReference type="EMBL" id="JAHRIQ010006725">
    <property type="protein sequence ID" value="MEQ2223305.1"/>
    <property type="molecule type" value="Genomic_DNA"/>
</dbReference>
<protein>
    <submittedName>
        <fullName evidence="1">Uncharacterized protein</fullName>
    </submittedName>
</protein>
<evidence type="ECO:0000313" key="2">
    <source>
        <dbReference type="Proteomes" id="UP001482620"/>
    </source>
</evidence>
<gene>
    <name evidence="1" type="ORF">ILYODFUR_035393</name>
</gene>
<proteinExistence type="predicted"/>
<evidence type="ECO:0000313" key="1">
    <source>
        <dbReference type="EMBL" id="MEQ2223305.1"/>
    </source>
</evidence>
<reference evidence="1 2" key="1">
    <citation type="submission" date="2021-06" db="EMBL/GenBank/DDBJ databases">
        <authorList>
            <person name="Palmer J.M."/>
        </authorList>
    </citation>
    <scope>NUCLEOTIDE SEQUENCE [LARGE SCALE GENOMIC DNA]</scope>
    <source>
        <strain evidence="2">if_2019</strain>
        <tissue evidence="1">Muscle</tissue>
    </source>
</reference>
<dbReference type="Proteomes" id="UP001482620">
    <property type="component" value="Unassembled WGS sequence"/>
</dbReference>
<keyword evidence="2" id="KW-1185">Reference proteome</keyword>
<sequence length="134" mass="15127">MVYLTGFSFLDKQPCFCLLTNHLCITLGSVCLNLSPVHVLCPDLCFKPLPWILLPDSVLLALTPFVFPDHRILLSHWICRPDSLCDITLLLPDNHTEELRFSFLILPRILKRFLCLPLVVSCRPPSRNASAVSG</sequence>